<dbReference type="EMBL" id="QFNY01000014">
    <property type="protein sequence ID" value="PZP03282.1"/>
    <property type="molecule type" value="Genomic_DNA"/>
</dbReference>
<evidence type="ECO:0000313" key="1">
    <source>
        <dbReference type="EMBL" id="PZP03282.1"/>
    </source>
</evidence>
<dbReference type="AlphaFoldDB" id="A0A2W5D8D9"/>
<comment type="caution">
    <text evidence="1">The sequence shown here is derived from an EMBL/GenBank/DDBJ whole genome shotgun (WGS) entry which is preliminary data.</text>
</comment>
<accession>A0A2W5D8D9</accession>
<proteinExistence type="predicted"/>
<protein>
    <submittedName>
        <fullName evidence="1">Uncharacterized protein</fullName>
    </submittedName>
</protein>
<reference evidence="1 2" key="1">
    <citation type="submission" date="2017-11" db="EMBL/GenBank/DDBJ databases">
        <title>Infants hospitalized years apart are colonized by the same room-sourced microbial strains.</title>
        <authorList>
            <person name="Brooks B."/>
            <person name="Olm M.R."/>
            <person name="Firek B.A."/>
            <person name="Baker R."/>
            <person name="Thomas B.C."/>
            <person name="Morowitz M.J."/>
            <person name="Banfield J.F."/>
        </authorList>
    </citation>
    <scope>NUCLEOTIDE SEQUENCE [LARGE SCALE GENOMIC DNA]</scope>
    <source>
        <strain evidence="1">S2_012_000_R3_87</strain>
    </source>
</reference>
<organism evidence="1 2">
    <name type="scientific">Corynebacterium urealyticum</name>
    <dbReference type="NCBI Taxonomy" id="43771"/>
    <lineage>
        <taxon>Bacteria</taxon>
        <taxon>Bacillati</taxon>
        <taxon>Actinomycetota</taxon>
        <taxon>Actinomycetes</taxon>
        <taxon>Mycobacteriales</taxon>
        <taxon>Corynebacteriaceae</taxon>
        <taxon>Corynebacterium</taxon>
    </lineage>
</organism>
<evidence type="ECO:0000313" key="2">
    <source>
        <dbReference type="Proteomes" id="UP000249451"/>
    </source>
</evidence>
<sequence length="184" mass="20945">MDVLTSELVGVYRQDFDDRHADLRRRVVTMRDMASDMLAFLDKLDTRENDCEFYADSEEDIRRGLESPDRFIDSRSFLKMVATLSHASDVTADAFRDAVRIGYETYLIPAGVLESAADRNRITLVRGALSDSNRIDNGKFSHARRWTHVDLHDHLSDIRNHYGFSGGHTATSRSKSHVIKPKGD</sequence>
<dbReference type="Proteomes" id="UP000249451">
    <property type="component" value="Unassembled WGS sequence"/>
</dbReference>
<gene>
    <name evidence="1" type="ORF">DI609_01165</name>
</gene>
<name>A0A2W5D8D9_9CORY</name>